<gene>
    <name evidence="1" type="ORF">POL72_14320</name>
</gene>
<dbReference type="EMBL" id="JAQNDK010000001">
    <property type="protein sequence ID" value="MDC0678917.1"/>
    <property type="molecule type" value="Genomic_DNA"/>
</dbReference>
<dbReference type="Proteomes" id="UP001217485">
    <property type="component" value="Unassembled WGS sequence"/>
</dbReference>
<evidence type="ECO:0000313" key="2">
    <source>
        <dbReference type="Proteomes" id="UP001217485"/>
    </source>
</evidence>
<dbReference type="Gene3D" id="1.10.3210.10">
    <property type="entry name" value="Hypothetical protein af1432"/>
    <property type="match status" value="1"/>
</dbReference>
<name>A0ABT5BXN0_9BACT</name>
<reference evidence="1 2" key="1">
    <citation type="submission" date="2023-01" db="EMBL/GenBank/DDBJ databases">
        <title>Minimal conservation of predation-associated metabolite biosynthetic gene clusters underscores biosynthetic potential of Myxococcota including descriptions for ten novel species: Archangium lansinium sp. nov., Myxococcus landrumus sp. nov., Nannocystis bai.</title>
        <authorList>
            <person name="Ahearne A."/>
            <person name="Stevens C."/>
            <person name="Dowd S."/>
        </authorList>
    </citation>
    <scope>NUCLEOTIDE SEQUENCE [LARGE SCALE GENOMIC DNA]</scope>
    <source>
        <strain evidence="1 2">WIWO2</strain>
    </source>
</reference>
<accession>A0ABT5BXN0</accession>
<evidence type="ECO:0000313" key="1">
    <source>
        <dbReference type="EMBL" id="MDC0678917.1"/>
    </source>
</evidence>
<protein>
    <submittedName>
        <fullName evidence="1">DUF4202 family protein</fullName>
    </submittedName>
</protein>
<sequence length="337" mass="36870">MPGLTGERTLMLKRLILIDGPPSSSDGPSICGTPLLSPSDRAALSREFPGVAVESGAPGPSGGALHAVVDGRAWRSSALDLWALDTRLHALDAGGLFDLRIEGLDRAGAARAAYEVLTRCQRFIRRRNLASATAVFARILGRHRELHDLDRPLVRADYDHAIDVWQWMLRLEPRAGVAVQAAALFHDVERLVSEADVRREHRAPDYQAFKDEHARRGAALTRAALAGVGLAPEVLDRIGALVASHERPGDDAELALLNDADALSFFSLNSAGFLDCYGPEHTRAKVAYTLRRLRPEARALLPRIRCRPEVEAMILREPDRPAAPAPEMQAWRRSAPP</sequence>
<dbReference type="Pfam" id="PF13875">
    <property type="entry name" value="DUF4202"/>
    <property type="match status" value="1"/>
</dbReference>
<dbReference type="InterPro" id="IPR025255">
    <property type="entry name" value="DUF4202"/>
</dbReference>
<proteinExistence type="predicted"/>
<comment type="caution">
    <text evidence="1">The sequence shown here is derived from an EMBL/GenBank/DDBJ whole genome shotgun (WGS) entry which is preliminary data.</text>
</comment>
<organism evidence="1 2">
    <name type="scientific">Sorangium atrum</name>
    <dbReference type="NCBI Taxonomy" id="2995308"/>
    <lineage>
        <taxon>Bacteria</taxon>
        <taxon>Pseudomonadati</taxon>
        <taxon>Myxococcota</taxon>
        <taxon>Polyangia</taxon>
        <taxon>Polyangiales</taxon>
        <taxon>Polyangiaceae</taxon>
        <taxon>Sorangium</taxon>
    </lineage>
</organism>
<keyword evidence="2" id="KW-1185">Reference proteome</keyword>
<dbReference type="SUPFAM" id="SSF109604">
    <property type="entry name" value="HD-domain/PDEase-like"/>
    <property type="match status" value="1"/>
</dbReference>
<dbReference type="RefSeq" id="WP_272095774.1">
    <property type="nucleotide sequence ID" value="NZ_JAQNDK010000001.1"/>
</dbReference>